<dbReference type="AlphaFoldDB" id="A0A098DC65"/>
<accession>A0A098DC65</accession>
<accession>A0A0E0RXR2</accession>
<dbReference type="PANTHER" id="PTHR35395">
    <property type="entry name" value="DUF6536 DOMAIN-CONTAINING PROTEIN"/>
    <property type="match status" value="1"/>
</dbReference>
<dbReference type="eggNOG" id="ENOG502RYAY">
    <property type="taxonomic scope" value="Eukaryota"/>
</dbReference>
<gene>
    <name evidence="2" type="primary">FG10586.1</name>
    <name evidence="1" type="ORF">FGRAMPH1_01T08469</name>
</gene>
<reference evidence="2 3" key="2">
    <citation type="journal article" date="2010" name="Nature">
        <title>Comparative genomics reveals mobile pathogenicity chromosomes in Fusarium.</title>
        <authorList>
            <person name="Ma L.J."/>
            <person name="van der Does H.C."/>
            <person name="Borkovich K.A."/>
            <person name="Coleman J.J."/>
            <person name="Daboussi M.J."/>
            <person name="Di Pietro A."/>
            <person name="Dufresne M."/>
            <person name="Freitag M."/>
            <person name="Grabherr M."/>
            <person name="Henrissat B."/>
            <person name="Houterman P.M."/>
            <person name="Kang S."/>
            <person name="Shim W.B."/>
            <person name="Woloshuk C."/>
            <person name="Xie X."/>
            <person name="Xu J.R."/>
            <person name="Antoniw J."/>
            <person name="Baker S.E."/>
            <person name="Bluhm B.H."/>
            <person name="Breakspear A."/>
            <person name="Brown D.W."/>
            <person name="Butchko R.A."/>
            <person name="Chapman S."/>
            <person name="Coulson R."/>
            <person name="Coutinho P.M."/>
            <person name="Danchin E.G."/>
            <person name="Diener A."/>
            <person name="Gale L.R."/>
            <person name="Gardiner D.M."/>
            <person name="Goff S."/>
            <person name="Hammond-Kosack K.E."/>
            <person name="Hilburn K."/>
            <person name="Hua-Van A."/>
            <person name="Jonkers W."/>
            <person name="Kazan K."/>
            <person name="Kodira C.D."/>
            <person name="Koehrsen M."/>
            <person name="Kumar L."/>
            <person name="Lee Y.H."/>
            <person name="Li L."/>
            <person name="Manners J.M."/>
            <person name="Miranda-Saavedra D."/>
            <person name="Mukherjee M."/>
            <person name="Park G."/>
            <person name="Park J."/>
            <person name="Park S.Y."/>
            <person name="Proctor R.H."/>
            <person name="Regev A."/>
            <person name="Ruiz-Roldan M.C."/>
            <person name="Sain D."/>
            <person name="Sakthikumar S."/>
            <person name="Sykes S."/>
            <person name="Schwartz D.C."/>
            <person name="Turgeon B.G."/>
            <person name="Wapinski I."/>
            <person name="Yoder O."/>
            <person name="Young S."/>
            <person name="Zeng Q."/>
            <person name="Zhou S."/>
            <person name="Galagan J."/>
            <person name="Cuomo C.A."/>
            <person name="Kistler H.C."/>
            <person name="Rep M."/>
        </authorList>
    </citation>
    <scope>GENOME REANNOTATION</scope>
    <source>
        <strain evidence="3">ATCC MYA-4620 / CBS 123657 / FGSC 9075 / NRRL 31084 / PH-1</strain>
        <strain evidence="2">PH-1 / ATCC MYA-4620 / FGSC 9075 / NRRL 31084</strain>
    </source>
</reference>
<dbReference type="Proteomes" id="UP000070720">
    <property type="component" value="Chromosome 1"/>
</dbReference>
<evidence type="ECO:0000313" key="2">
    <source>
        <dbReference type="EnsemblFungi" id="CEF76037"/>
    </source>
</evidence>
<reference evidence="2 3" key="1">
    <citation type="journal article" date="2007" name="Science">
        <title>The Fusarium graminearum genome reveals a link between localized polymorphism and pathogen specialization.</title>
        <authorList>
            <person name="Cuomo C.A."/>
            <person name="Gueldener U."/>
            <person name="Xu J.-R."/>
            <person name="Trail F."/>
            <person name="Turgeon B.G."/>
            <person name="Di Pietro A."/>
            <person name="Walton J.D."/>
            <person name="Ma L.-J."/>
            <person name="Baker S.E."/>
            <person name="Rep M."/>
            <person name="Adam G."/>
            <person name="Antoniw J."/>
            <person name="Baldwin T."/>
            <person name="Calvo S.E."/>
            <person name="Chang Y.-L."/>
            <person name="DeCaprio D."/>
            <person name="Gale L.R."/>
            <person name="Gnerre S."/>
            <person name="Goswami R.S."/>
            <person name="Hammond-Kosack K."/>
            <person name="Harris L.J."/>
            <person name="Hilburn K."/>
            <person name="Kennell J.C."/>
            <person name="Kroken S."/>
            <person name="Magnuson J.K."/>
            <person name="Mannhaupt G."/>
            <person name="Mauceli E.W."/>
            <person name="Mewes H.-W."/>
            <person name="Mitterbauer R."/>
            <person name="Muehlbauer G."/>
            <person name="Muensterkoetter M."/>
            <person name="Nelson D."/>
            <person name="O'Donnell K."/>
            <person name="Ouellet T."/>
            <person name="Qi W."/>
            <person name="Quesneville H."/>
            <person name="Roncero M.I.G."/>
            <person name="Seong K.-Y."/>
            <person name="Tetko I.V."/>
            <person name="Urban M."/>
            <person name="Waalwijk C."/>
            <person name="Ward T.J."/>
            <person name="Yao J."/>
            <person name="Birren B.W."/>
            <person name="Kistler H.C."/>
        </authorList>
    </citation>
    <scope>NUCLEOTIDE SEQUENCE [LARGE SCALE GENOMIC DNA]</scope>
    <source>
        <strain evidence="3">ATCC MYA-4620 / CBS 123657 / FGSC 9075 / NRRL 31084 / PH-1</strain>
        <strain evidence="2">PH-1 / ATCC MYA-4620 / FGSC 9075 / NRRL 31084</strain>
    </source>
</reference>
<dbReference type="InParanoid" id="A0A098DC65"/>
<organism evidence="1 3">
    <name type="scientific">Gibberella zeae (strain ATCC MYA-4620 / CBS 123657 / FGSC 9075 / NRRL 31084 / PH-1)</name>
    <name type="common">Wheat head blight fungus</name>
    <name type="synonym">Fusarium graminearum</name>
    <dbReference type="NCBI Taxonomy" id="229533"/>
    <lineage>
        <taxon>Eukaryota</taxon>
        <taxon>Fungi</taxon>
        <taxon>Dikarya</taxon>
        <taxon>Ascomycota</taxon>
        <taxon>Pezizomycotina</taxon>
        <taxon>Sordariomycetes</taxon>
        <taxon>Hypocreomycetidae</taxon>
        <taxon>Hypocreales</taxon>
        <taxon>Nectriaceae</taxon>
        <taxon>Fusarium</taxon>
    </lineage>
</organism>
<dbReference type="EnsemblFungi" id="CEF76037">
    <property type="protein sequence ID" value="CEF76037"/>
    <property type="gene ID" value="FGRRES_11734_5_M"/>
</dbReference>
<dbReference type="PANTHER" id="PTHR35395:SF1">
    <property type="entry name" value="DUF6536 DOMAIN-CONTAINING PROTEIN"/>
    <property type="match status" value="1"/>
</dbReference>
<proteinExistence type="predicted"/>
<reference evidence="1 3" key="3">
    <citation type="journal article" date="2015" name="BMC Genomics">
        <title>The completed genome sequence of the pathogenic ascomycete fungus Fusarium graminearum.</title>
        <authorList>
            <person name="King R."/>
            <person name="Urban M."/>
            <person name="Hammond-Kosack M.C."/>
            <person name="Hassani-Pak K."/>
            <person name="Hammond-Kosack K.E."/>
        </authorList>
    </citation>
    <scope>NUCLEOTIDE SEQUENCE [LARGE SCALE GENOMIC DNA]</scope>
    <source>
        <strain evidence="3">ATCC MYA-4620 / CBS 123657 / FGSC 9075 / NRRL 31084 / PH-1</strain>
        <strain evidence="1">PH-1</strain>
    </source>
</reference>
<protein>
    <submittedName>
        <fullName evidence="1">Chromosome 1, complete genome</fullName>
    </submittedName>
</protein>
<evidence type="ECO:0000313" key="3">
    <source>
        <dbReference type="Proteomes" id="UP000070720"/>
    </source>
</evidence>
<keyword evidence="3" id="KW-1185">Reference proteome</keyword>
<dbReference type="STRING" id="229533.A0A098DC65"/>
<dbReference type="EMBL" id="HG970332">
    <property type="protein sequence ID" value="CEF76037.1"/>
    <property type="molecule type" value="Genomic_DNA"/>
</dbReference>
<dbReference type="VEuPathDB" id="FungiDB:FGRAMPH1_01G08469"/>
<name>A0A098DC65_GIBZE</name>
<sequence>MYDYDDFTFSSSKGWKPGDILKNKTNVPNLNDTNPFWGWDFISLTNHPGTTIHRTDVQPFSLTSKGWELDSEVSGKWISGTWDFEDTQNVFDPVSGLFVTDPRHFTGKHRVLQVDHCLSERFIAPCQVNVSNSLLLIVCVMCTLKSMLCILVLRLGGNEGPLMTPGDAIASFIAIPDEETKGMCTLSMKDLATFLVKEPHSTGGITENGKWLQGPRQWEADTSTRRTEFRALRVTEPQGEQKSTYRLQLPYRFSVPIILVSTLLHWIYSNCIYVSHSHKYEANWPCDVIFILGVQFSTKAILIGFCLSLGVAISPALLAYLKLPGTMVIAGGNSAVISAACHYPLTKLQPVIVSRSGRQNDEISDRLMANEEHGELEEVARQKVKWGVLFPGNGDESLVGHLGFGTKDSDIAEPVEGEYYSGL</sequence>
<evidence type="ECO:0000313" key="1">
    <source>
        <dbReference type="EMBL" id="CEF76037.1"/>
    </source>
</evidence>
<reference evidence="2" key="4">
    <citation type="submission" date="2017-01" db="UniProtKB">
        <authorList>
            <consortium name="EnsemblFungi"/>
        </authorList>
    </citation>
    <scope>IDENTIFICATION</scope>
    <source>
        <strain evidence="2">PH-1 / ATCC MYA-4620 / FGSC 9075 / NRRL 31084</strain>
    </source>
</reference>